<dbReference type="AlphaFoldDB" id="G0ECW3"/>
<dbReference type="HOGENOM" id="CLU_1529291_0_0_2"/>
<evidence type="ECO:0000313" key="1">
    <source>
        <dbReference type="EMBL" id="AEM39683.1"/>
    </source>
</evidence>
<keyword evidence="2" id="KW-1185">Reference proteome</keyword>
<organism evidence="1 2">
    <name type="scientific">Pyrolobus fumarii (strain DSM 11204 / 1A)</name>
    <dbReference type="NCBI Taxonomy" id="694429"/>
    <lineage>
        <taxon>Archaea</taxon>
        <taxon>Thermoproteota</taxon>
        <taxon>Thermoprotei</taxon>
        <taxon>Desulfurococcales</taxon>
        <taxon>Pyrodictiaceae</taxon>
        <taxon>Pyrolobus</taxon>
    </lineage>
</organism>
<evidence type="ECO:0000313" key="2">
    <source>
        <dbReference type="Proteomes" id="UP000001037"/>
    </source>
</evidence>
<name>G0ECW3_PYRF1</name>
<dbReference type="KEGG" id="pfm:Pyrfu_1829"/>
<dbReference type="eggNOG" id="arCOG12305">
    <property type="taxonomic scope" value="Archaea"/>
</dbReference>
<dbReference type="InParanoid" id="G0ECW3"/>
<sequence>MSAWDSPRTIRGILGVTVAPLPLGFSRMSERIERLAKLMERFLSPLSQKLGFSIDTIESVEVDPEGPRIVVQAGGGEDYERLYVDISPDGVELTVTIPAPKGLDPDEVDAILGLRIEEGEEFEGIEEYDVAYDPEEGELTVTLHARTVNGLPNVQTIRRVAGEVLEELRSNQESG</sequence>
<reference evidence="1 2" key="1">
    <citation type="journal article" date="2011" name="Stand. Genomic Sci.">
        <title>Complete genome sequence of the hyperthermophilic chemolithoautotroph Pyrolobus fumarii type strain (1A).</title>
        <authorList>
            <person name="Anderson I."/>
            <person name="Goker M."/>
            <person name="Nolan M."/>
            <person name="Lucas S."/>
            <person name="Hammon N."/>
            <person name="Deshpande S."/>
            <person name="Cheng J.F."/>
            <person name="Tapia R."/>
            <person name="Han C."/>
            <person name="Goodwin L."/>
            <person name="Pitluck S."/>
            <person name="Huntemann M."/>
            <person name="Liolios K."/>
            <person name="Ivanova N."/>
            <person name="Pagani I."/>
            <person name="Mavromatis K."/>
            <person name="Ovchinikova G."/>
            <person name="Pati A."/>
            <person name="Chen A."/>
            <person name="Palaniappan K."/>
            <person name="Land M."/>
            <person name="Hauser L."/>
            <person name="Brambilla E.M."/>
            <person name="Huber H."/>
            <person name="Yasawong M."/>
            <person name="Rohde M."/>
            <person name="Spring S."/>
            <person name="Abt B."/>
            <person name="Sikorski J."/>
            <person name="Wirth R."/>
            <person name="Detter J.C."/>
            <person name="Woyke T."/>
            <person name="Bristow J."/>
            <person name="Eisen J.A."/>
            <person name="Markowitz V."/>
            <person name="Hugenholtz P."/>
            <person name="Kyrpides N.C."/>
            <person name="Klenk H.P."/>
            <person name="Lapidus A."/>
        </authorList>
    </citation>
    <scope>NUCLEOTIDE SEQUENCE [LARGE SCALE GENOMIC DNA]</scope>
    <source>
        <strain evidence="2">DSM 11204 / 1A</strain>
    </source>
</reference>
<proteinExistence type="predicted"/>
<dbReference type="STRING" id="694429.Pyrfu_1829"/>
<protein>
    <submittedName>
        <fullName evidence="1">Uncharacterized protein</fullName>
    </submittedName>
</protein>
<gene>
    <name evidence="1" type="ordered locus">Pyrfu_1829</name>
</gene>
<dbReference type="Proteomes" id="UP000001037">
    <property type="component" value="Chromosome"/>
</dbReference>
<dbReference type="EMBL" id="CP002838">
    <property type="protein sequence ID" value="AEM39683.1"/>
    <property type="molecule type" value="Genomic_DNA"/>
</dbReference>
<accession>G0ECW3</accession>